<protein>
    <recommendedName>
        <fullName evidence="2">CFAP74 second Ig-like domain-containing protein</fullName>
    </recommendedName>
</protein>
<evidence type="ECO:0000259" key="2">
    <source>
        <dbReference type="Pfam" id="PF24770"/>
    </source>
</evidence>
<organism evidence="3 4">
    <name type="scientific">Desmophyllum pertusum</name>
    <dbReference type="NCBI Taxonomy" id="174260"/>
    <lineage>
        <taxon>Eukaryota</taxon>
        <taxon>Metazoa</taxon>
        <taxon>Cnidaria</taxon>
        <taxon>Anthozoa</taxon>
        <taxon>Hexacorallia</taxon>
        <taxon>Scleractinia</taxon>
        <taxon>Caryophylliina</taxon>
        <taxon>Caryophylliidae</taxon>
        <taxon>Desmophyllum</taxon>
    </lineage>
</organism>
<dbReference type="InterPro" id="IPR056306">
    <property type="entry name" value="Ig-CFAP74_2nd"/>
</dbReference>
<keyword evidence="4" id="KW-1185">Reference proteome</keyword>
<dbReference type="Pfam" id="PF24770">
    <property type="entry name" value="Ig-CFAP74_2"/>
    <property type="match status" value="1"/>
</dbReference>
<evidence type="ECO:0000313" key="3">
    <source>
        <dbReference type="EMBL" id="KAJ7393617.1"/>
    </source>
</evidence>
<dbReference type="EMBL" id="MU825398">
    <property type="protein sequence ID" value="KAJ7393617.1"/>
    <property type="molecule type" value="Genomic_DNA"/>
</dbReference>
<dbReference type="AlphaFoldDB" id="A0A9X0A577"/>
<dbReference type="OrthoDB" id="545169at2759"/>
<dbReference type="Proteomes" id="UP001163046">
    <property type="component" value="Unassembled WGS sequence"/>
</dbReference>
<reference evidence="3" key="1">
    <citation type="submission" date="2023-01" db="EMBL/GenBank/DDBJ databases">
        <title>Genome assembly of the deep-sea coral Lophelia pertusa.</title>
        <authorList>
            <person name="Herrera S."/>
            <person name="Cordes E."/>
        </authorList>
    </citation>
    <scope>NUCLEOTIDE SEQUENCE</scope>
    <source>
        <strain evidence="3">USNM1676648</strain>
        <tissue evidence="3">Polyp</tissue>
    </source>
</reference>
<name>A0A9X0A577_9CNID</name>
<evidence type="ECO:0000313" key="4">
    <source>
        <dbReference type="Proteomes" id="UP001163046"/>
    </source>
</evidence>
<gene>
    <name evidence="3" type="ORF">OS493_006604</name>
</gene>
<sequence length="137" mass="15010">MLNEDLVGHIDFLAQTGPFSVSIRCVTKKCQISVDVTEVEFGSQVLGETRKRIINVTNNGALGTQFIFRRITGLARSLSSSELSSIGGMTVTDVNVTQQDSNQAGQQQVPEGMVEDMKETSGGWCNSNAWRSRPTRR</sequence>
<feature type="domain" description="CFAP74 second Ig-like" evidence="2">
    <location>
        <begin position="33"/>
        <end position="109"/>
    </location>
</feature>
<comment type="caution">
    <text evidence="3">The sequence shown here is derived from an EMBL/GenBank/DDBJ whole genome shotgun (WGS) entry which is preliminary data.</text>
</comment>
<feature type="region of interest" description="Disordered" evidence="1">
    <location>
        <begin position="99"/>
        <end position="137"/>
    </location>
</feature>
<feature type="compositionally biased region" description="Polar residues" evidence="1">
    <location>
        <begin position="99"/>
        <end position="109"/>
    </location>
</feature>
<evidence type="ECO:0000256" key="1">
    <source>
        <dbReference type="SAM" id="MobiDB-lite"/>
    </source>
</evidence>
<dbReference type="PANTHER" id="PTHR22538:SF0">
    <property type="entry name" value="CILIA- AND FLAGELLA-ASSOCIATED PROTEIN 74"/>
    <property type="match status" value="1"/>
</dbReference>
<proteinExistence type="predicted"/>
<dbReference type="PANTHER" id="PTHR22538">
    <property type="entry name" value="CILIA- AND FLAGELLA-ASSOCIATED PROTEIN 74"/>
    <property type="match status" value="1"/>
</dbReference>
<accession>A0A9X0A577</accession>